<dbReference type="EMBL" id="CACVBM020001167">
    <property type="protein sequence ID" value="CAA7036980.1"/>
    <property type="molecule type" value="Genomic_DNA"/>
</dbReference>
<evidence type="ECO:0000313" key="2">
    <source>
        <dbReference type="EMBL" id="CAA7036980.1"/>
    </source>
</evidence>
<sequence length="367" mass="42010">MDHRGRLERCTIFYNSRQCEDRVVVENWIQLLIHQKHIKHLSIQSHLEPEDKPRITLHLPPESLSHPNLESLSLGSYGFKAPHAFNNCWNLKRLKLDGIFAKIGVLNEVLMSCSSLEALTLYIISFKTSGVLKIGNPKLKFLYLSCSKIDGVEVSTHSVEFLSIGSILCPVEKFIIANPRLLQFRRNFWNIGNCVPHTTYDINCSHQEKKSIGHEFMISDSRDFKKRFATMSVSVNMTNTKEVEMLKELFVSWPEELGEIETLFKNNNLPVEEGETSIGRTHKKFWKKTRQLPNTAVLHAYCVWLSNFSGSQEEFELASHLITQGTVLTNMIIRPSSRSPSKKLEIETVVAKLKKVPTRYEPGIVLS</sequence>
<dbReference type="PANTHER" id="PTHR34145:SF28">
    <property type="entry name" value="F-BOX DOMAIN-CONTAINING PROTEIN"/>
    <property type="match status" value="1"/>
</dbReference>
<feature type="domain" description="F-box/LRR-repeat protein 15/At3g58940/PEG3-like LRR" evidence="1">
    <location>
        <begin position="25"/>
        <end position="154"/>
    </location>
</feature>
<dbReference type="Pfam" id="PF24758">
    <property type="entry name" value="LRR_At5g56370"/>
    <property type="match status" value="1"/>
</dbReference>
<dbReference type="PANTHER" id="PTHR34145">
    <property type="entry name" value="OS02G0105600 PROTEIN"/>
    <property type="match status" value="1"/>
</dbReference>
<dbReference type="InterPro" id="IPR055411">
    <property type="entry name" value="LRR_FXL15/At3g58940/PEG3-like"/>
</dbReference>
<dbReference type="InterPro" id="IPR053772">
    <property type="entry name" value="At1g61320/At1g61330-like"/>
</dbReference>
<dbReference type="OrthoDB" id="586691at2759"/>
<proteinExistence type="predicted"/>
<dbReference type="InterPro" id="IPR032675">
    <property type="entry name" value="LRR_dom_sf"/>
</dbReference>
<protein>
    <recommendedName>
        <fullName evidence="1">F-box/LRR-repeat protein 15/At3g58940/PEG3-like LRR domain-containing protein</fullName>
    </recommendedName>
</protein>
<accession>A0A6D2J1X3</accession>
<keyword evidence="3" id="KW-1185">Reference proteome</keyword>
<reference evidence="2" key="1">
    <citation type="submission" date="2020-01" db="EMBL/GenBank/DDBJ databases">
        <authorList>
            <person name="Mishra B."/>
        </authorList>
    </citation>
    <scope>NUCLEOTIDE SEQUENCE [LARGE SCALE GENOMIC DNA]</scope>
</reference>
<dbReference type="Proteomes" id="UP000467841">
    <property type="component" value="Unassembled WGS sequence"/>
</dbReference>
<gene>
    <name evidence="2" type="ORF">MERR_LOCUS24215</name>
</gene>
<evidence type="ECO:0000313" key="3">
    <source>
        <dbReference type="Proteomes" id="UP000467841"/>
    </source>
</evidence>
<organism evidence="2 3">
    <name type="scientific">Microthlaspi erraticum</name>
    <dbReference type="NCBI Taxonomy" id="1685480"/>
    <lineage>
        <taxon>Eukaryota</taxon>
        <taxon>Viridiplantae</taxon>
        <taxon>Streptophyta</taxon>
        <taxon>Embryophyta</taxon>
        <taxon>Tracheophyta</taxon>
        <taxon>Spermatophyta</taxon>
        <taxon>Magnoliopsida</taxon>
        <taxon>eudicotyledons</taxon>
        <taxon>Gunneridae</taxon>
        <taxon>Pentapetalae</taxon>
        <taxon>rosids</taxon>
        <taxon>malvids</taxon>
        <taxon>Brassicales</taxon>
        <taxon>Brassicaceae</taxon>
        <taxon>Coluteocarpeae</taxon>
        <taxon>Microthlaspi</taxon>
    </lineage>
</organism>
<dbReference type="SUPFAM" id="SSF52047">
    <property type="entry name" value="RNI-like"/>
    <property type="match status" value="1"/>
</dbReference>
<comment type="caution">
    <text evidence="2">The sequence shown here is derived from an EMBL/GenBank/DDBJ whole genome shotgun (WGS) entry which is preliminary data.</text>
</comment>
<evidence type="ECO:0000259" key="1">
    <source>
        <dbReference type="Pfam" id="PF24758"/>
    </source>
</evidence>
<dbReference type="Gene3D" id="3.80.10.10">
    <property type="entry name" value="Ribonuclease Inhibitor"/>
    <property type="match status" value="1"/>
</dbReference>
<name>A0A6D2J1X3_9BRAS</name>
<dbReference type="AlphaFoldDB" id="A0A6D2J1X3"/>